<feature type="compositionally biased region" description="Basic and acidic residues" evidence="9">
    <location>
        <begin position="1030"/>
        <end position="1045"/>
    </location>
</feature>
<feature type="domain" description="BCL-6 corepressor PCGF1 binding" evidence="10">
    <location>
        <begin position="1306"/>
        <end position="1417"/>
    </location>
</feature>
<comment type="caution">
    <text evidence="11">The sequence shown here is derived from an EMBL/GenBank/DDBJ whole genome shotgun (WGS) entry which is preliminary data.</text>
</comment>
<dbReference type="PROSITE" id="PS50088">
    <property type="entry name" value="ANK_REPEAT"/>
    <property type="match status" value="2"/>
</dbReference>
<feature type="compositionally biased region" description="Polar residues" evidence="9">
    <location>
        <begin position="982"/>
        <end position="992"/>
    </location>
</feature>
<evidence type="ECO:0000256" key="3">
    <source>
        <dbReference type="ARBA" id="ARBA00022553"/>
    </source>
</evidence>
<feature type="region of interest" description="Disordered" evidence="9">
    <location>
        <begin position="123"/>
        <end position="145"/>
    </location>
</feature>
<evidence type="ECO:0000313" key="11">
    <source>
        <dbReference type="EMBL" id="KAG7465046.1"/>
    </source>
</evidence>
<dbReference type="InterPro" id="IPR038227">
    <property type="entry name" value="PUFD_som_sf"/>
</dbReference>
<dbReference type="SUPFAM" id="SSF48403">
    <property type="entry name" value="Ankyrin repeat"/>
    <property type="match status" value="1"/>
</dbReference>
<feature type="compositionally biased region" description="Polar residues" evidence="9">
    <location>
        <begin position="838"/>
        <end position="848"/>
    </location>
</feature>
<dbReference type="PANTHER" id="PTHR24117:SF6">
    <property type="entry name" value="BCL-6 COREPRESSOR-LIKE PROTEIN 1"/>
    <property type="match status" value="1"/>
</dbReference>
<feature type="region of interest" description="Disordered" evidence="9">
    <location>
        <begin position="67"/>
        <end position="86"/>
    </location>
</feature>
<proteinExistence type="inferred from homology"/>
<dbReference type="Gene3D" id="1.25.40.20">
    <property type="entry name" value="Ankyrin repeat-containing domain"/>
    <property type="match status" value="1"/>
</dbReference>
<evidence type="ECO:0000256" key="9">
    <source>
        <dbReference type="SAM" id="MobiDB-lite"/>
    </source>
</evidence>
<evidence type="ECO:0000259" key="10">
    <source>
        <dbReference type="Pfam" id="PF16553"/>
    </source>
</evidence>
<feature type="compositionally biased region" description="Basic and acidic residues" evidence="9">
    <location>
        <begin position="707"/>
        <end position="742"/>
    </location>
</feature>
<evidence type="ECO:0000256" key="1">
    <source>
        <dbReference type="ARBA" id="ARBA00004123"/>
    </source>
</evidence>
<feature type="region of interest" description="Disordered" evidence="9">
    <location>
        <begin position="807"/>
        <end position="1124"/>
    </location>
</feature>
<dbReference type="SMART" id="SM00248">
    <property type="entry name" value="ANK"/>
    <property type="match status" value="3"/>
</dbReference>
<feature type="region of interest" description="Disordered" evidence="9">
    <location>
        <begin position="349"/>
        <end position="391"/>
    </location>
</feature>
<dbReference type="Proteomes" id="UP001046870">
    <property type="component" value="Chromosome 14"/>
</dbReference>
<dbReference type="PANTHER" id="PTHR24117">
    <property type="entry name" value="AGAP007537-PB"/>
    <property type="match status" value="1"/>
</dbReference>
<feature type="compositionally biased region" description="Pro residues" evidence="9">
    <location>
        <begin position="1113"/>
        <end position="1122"/>
    </location>
</feature>
<dbReference type="OrthoDB" id="3666223at2759"/>
<keyword evidence="12" id="KW-1185">Reference proteome</keyword>
<keyword evidence="8" id="KW-0040">ANK repeat</keyword>
<dbReference type="EMBL" id="JAFDVH010000014">
    <property type="protein sequence ID" value="KAG7465046.1"/>
    <property type="molecule type" value="Genomic_DNA"/>
</dbReference>
<evidence type="ECO:0000256" key="6">
    <source>
        <dbReference type="ARBA" id="ARBA00023242"/>
    </source>
</evidence>
<comment type="similarity">
    <text evidence="7">Belongs to the BCOR family.</text>
</comment>
<dbReference type="PROSITE" id="PS50297">
    <property type="entry name" value="ANK_REP_REGION"/>
    <property type="match status" value="2"/>
</dbReference>
<dbReference type="GO" id="GO:0005634">
    <property type="term" value="C:nucleus"/>
    <property type="evidence" value="ECO:0007669"/>
    <property type="project" value="UniProtKB-SubCell"/>
</dbReference>
<keyword evidence="6" id="KW-0539">Nucleus</keyword>
<dbReference type="Gene3D" id="3.10.260.40">
    <property type="entry name" value="BCL-6 corepressor, PCGF1 binding domain"/>
    <property type="match status" value="1"/>
</dbReference>
<name>A0A9D3T876_MEGAT</name>
<keyword evidence="5" id="KW-0832">Ubl conjugation</keyword>
<feature type="compositionally biased region" description="Basic and acidic residues" evidence="9">
    <location>
        <begin position="850"/>
        <end position="862"/>
    </location>
</feature>
<dbReference type="Pfam" id="PF16553">
    <property type="entry name" value="PUFD"/>
    <property type="match status" value="1"/>
</dbReference>
<feature type="region of interest" description="Disordered" evidence="9">
    <location>
        <begin position="642"/>
        <end position="742"/>
    </location>
</feature>
<evidence type="ECO:0000256" key="4">
    <source>
        <dbReference type="ARBA" id="ARBA00022737"/>
    </source>
</evidence>
<feature type="region of interest" description="Disordered" evidence="9">
    <location>
        <begin position="601"/>
        <end position="625"/>
    </location>
</feature>
<feature type="repeat" description="ANK" evidence="8">
    <location>
        <begin position="1200"/>
        <end position="1232"/>
    </location>
</feature>
<keyword evidence="4" id="KW-0677">Repeat</keyword>
<feature type="repeat" description="ANK" evidence="8">
    <location>
        <begin position="1167"/>
        <end position="1199"/>
    </location>
</feature>
<organism evidence="11 12">
    <name type="scientific">Megalops atlanticus</name>
    <name type="common">Tarpon</name>
    <name type="synonym">Clupea gigantea</name>
    <dbReference type="NCBI Taxonomy" id="7932"/>
    <lineage>
        <taxon>Eukaryota</taxon>
        <taxon>Metazoa</taxon>
        <taxon>Chordata</taxon>
        <taxon>Craniata</taxon>
        <taxon>Vertebrata</taxon>
        <taxon>Euteleostomi</taxon>
        <taxon>Actinopterygii</taxon>
        <taxon>Neopterygii</taxon>
        <taxon>Teleostei</taxon>
        <taxon>Elopiformes</taxon>
        <taxon>Megalopidae</taxon>
        <taxon>Megalops</taxon>
    </lineage>
</organism>
<dbReference type="InterPro" id="IPR036770">
    <property type="entry name" value="Ankyrin_rpt-contain_sf"/>
</dbReference>
<reference evidence="11" key="1">
    <citation type="submission" date="2021-01" db="EMBL/GenBank/DDBJ databases">
        <authorList>
            <person name="Zahm M."/>
            <person name="Roques C."/>
            <person name="Cabau C."/>
            <person name="Klopp C."/>
            <person name="Donnadieu C."/>
            <person name="Jouanno E."/>
            <person name="Lampietro C."/>
            <person name="Louis A."/>
            <person name="Herpin A."/>
            <person name="Echchiki A."/>
            <person name="Berthelot C."/>
            <person name="Parey E."/>
            <person name="Roest-Crollius H."/>
            <person name="Braasch I."/>
            <person name="Postlethwait J."/>
            <person name="Bobe J."/>
            <person name="Montfort J."/>
            <person name="Bouchez O."/>
            <person name="Begum T."/>
            <person name="Mejri S."/>
            <person name="Adams A."/>
            <person name="Chen W.-J."/>
            <person name="Guiguen Y."/>
        </authorList>
    </citation>
    <scope>NUCLEOTIDE SEQUENCE</scope>
    <source>
        <strain evidence="11">YG-15Mar2019-1</strain>
        <tissue evidence="11">Brain</tissue>
    </source>
</reference>
<dbReference type="InterPro" id="IPR032365">
    <property type="entry name" value="PUFD"/>
</dbReference>
<feature type="compositionally biased region" description="Polar residues" evidence="9">
    <location>
        <begin position="665"/>
        <end position="674"/>
    </location>
</feature>
<keyword evidence="3" id="KW-0597">Phosphoprotein</keyword>
<dbReference type="InterPro" id="IPR002110">
    <property type="entry name" value="Ankyrin_rpt"/>
</dbReference>
<feature type="compositionally biased region" description="Polar residues" evidence="9">
    <location>
        <begin position="131"/>
        <end position="145"/>
    </location>
</feature>
<feature type="compositionally biased region" description="Polar residues" evidence="9">
    <location>
        <begin position="906"/>
        <end position="935"/>
    </location>
</feature>
<comment type="subcellular location">
    <subcellularLocation>
        <location evidence="1">Nucleus</location>
    </subcellularLocation>
</comment>
<feature type="region of interest" description="Disordered" evidence="9">
    <location>
        <begin position="232"/>
        <end position="288"/>
    </location>
</feature>
<feature type="region of interest" description="Disordered" evidence="9">
    <location>
        <begin position="1"/>
        <end position="62"/>
    </location>
</feature>
<feature type="compositionally biased region" description="Low complexity" evidence="9">
    <location>
        <begin position="278"/>
        <end position="288"/>
    </location>
</feature>
<protein>
    <recommendedName>
        <fullName evidence="10">BCL-6 corepressor PCGF1 binding domain-containing protein</fullName>
    </recommendedName>
</protein>
<dbReference type="Pfam" id="PF12796">
    <property type="entry name" value="Ank_2"/>
    <property type="match status" value="1"/>
</dbReference>
<evidence type="ECO:0000256" key="5">
    <source>
        <dbReference type="ARBA" id="ARBA00022843"/>
    </source>
</evidence>
<gene>
    <name evidence="11" type="ORF">MATL_G00172120</name>
</gene>
<dbReference type="GO" id="GO:0003714">
    <property type="term" value="F:transcription corepressor activity"/>
    <property type="evidence" value="ECO:0007669"/>
    <property type="project" value="TreeGrafter"/>
</dbReference>
<evidence type="ECO:0000313" key="12">
    <source>
        <dbReference type="Proteomes" id="UP001046870"/>
    </source>
</evidence>
<dbReference type="FunFam" id="1.25.40.20:FF:000032">
    <property type="entry name" value="BCL-6 corepressor isoform X1"/>
    <property type="match status" value="1"/>
</dbReference>
<evidence type="ECO:0000256" key="8">
    <source>
        <dbReference type="PROSITE-ProRule" id="PRU00023"/>
    </source>
</evidence>
<sequence>MQVDATPMNAGDGGPVITETGAPNKASASMVGNPPQTLPPELRGDVPLSQQTDPAAAADCRISDASSEVSSCPEVPPSPQCNSTASLNPAPVNAAAHEKAEIPKSGADHAVVFSMRQWAGGKKVPLKASPGSANANKRSSTQTQPVISLPSGFQGSSLFKPGQQVAFIPSNFTSPLCTITLPPGLGQIAALREATANQFRADCRPQSTSAGAVPQLQAYPHHFSVGRTLAPETRPASAAPKAKHGPASDSKSLKAATEHGSALGSVAAPNTAPRFKQPASSSAPPAPLSVFPSAPVCCSPTLASVTTHSRLLNHLEKGPSHRSPDKTSLTYARLKAPCVTQEHVLAEARDVPLDLSSKSKRPKTTKDPHTPSQASEHNPPEAGQNETVSQKKAVTASFGPGVHQAIFPDPLRNGAPPKQAAQLLNHQVLEPSVPWPKSGPQGSVNNLAGTYVGVASPILASTLRSKDGKGAAFVEDLQHTAKPETISIIDQGEQLVSRGKKEPSVTKDAQNIMGSMYSNNACLHGTKVCTSKDTFPTALPIPAGSHPHRKLSSGRAAVPLSPAVDCPSQHQPVLPHQGSAVQRKVIQVTPKLRVITGCEGPLLQSAHPSSPKIPDKKWGKTKSPLSNLESIVKQKALETSALSAKGCSSPAAAGPRRPDAVSLHFGSQDTQPRQLDTGEFLPFRSVKRRDGNLETDSSEGAPAKVTCKKENRSAAELREKTSEKCAKREEKAGSDEHSDSSRLHTQIFVVSGPADKNRIETSLVQKAGEEKEKPVFEGLPPCVKLEEIALSILKGQCADVAELRKESHVTKEGSPSKGEAAVSINKKVSPSRLEKASPASSRKTVTSLKRSHDKDSTTEWHQSKKQKKQWVPAPESRQQDVATSHPGKEREETPRGWTGLDDVLQLSYNKTGNESISITPSKSTTEAPGSQSSPGWPTPLGPANGSEGDASVKKRKRRRNSKYQNGEYVTERDRAGEGDETCVTTRQATRAGTDQRMGLYSRTSPTVAYRSASPDTSPRKGLLTRSGSVRHPECHASPEPTDKPSGKRKFKSKHLCSTDEEKKLKTKRGSSGRRSSSLIADADSPSAKKSPPRGLSSPTASKTGGARRGRTPESPPGRPVPPEVRRLIVNKNAGETLLQRAARLGYQEVVLYCLEKDVREVNRRDNAGYTALHEACARGWTHIVQMLLEHSADINCSSQDGTRPIHDAVAGDNLPVAWMLLNRGADPTLATYSGQTAVKLAHSPNMKTFLSEYFADLGGRADNDPGLQWDFYSSSVFETEQEACWDFLLSCPEEEKEERKEMNAEKDCFLFEFSTEPLLPCYYVQVSLSQGFCNWFLLSDVLKRLKMSARIFRARYPHFEVVSISWSELCRQVSISQVTLVPGDPQLGEGVDGPVELVRCVSDLQGLLGSSIELLEEEPLDTDCPSAR</sequence>
<keyword evidence="2" id="KW-1017">Isopeptide bond</keyword>
<dbReference type="GO" id="GO:0000122">
    <property type="term" value="P:negative regulation of transcription by RNA polymerase II"/>
    <property type="evidence" value="ECO:0007669"/>
    <property type="project" value="TreeGrafter"/>
</dbReference>
<accession>A0A9D3T876</accession>
<evidence type="ECO:0000256" key="2">
    <source>
        <dbReference type="ARBA" id="ARBA00022499"/>
    </source>
</evidence>
<dbReference type="InterPro" id="IPR047144">
    <property type="entry name" value="BCOR-like"/>
</dbReference>
<evidence type="ECO:0000256" key="7">
    <source>
        <dbReference type="ARBA" id="ARBA00034703"/>
    </source>
</evidence>